<dbReference type="InterPro" id="IPR016907">
    <property type="entry name" value="UCP029033"/>
</dbReference>
<reference evidence="1" key="1">
    <citation type="submission" date="2019-03" db="EMBL/GenBank/DDBJ databases">
        <title>Single cell metagenomics reveals metabolic interactions within the superorganism composed of flagellate Streblomastix strix and complex community of Bacteroidetes bacteria on its surface.</title>
        <authorList>
            <person name="Treitli S.C."/>
            <person name="Kolisko M."/>
            <person name="Husnik F."/>
            <person name="Keeling P."/>
            <person name="Hampl V."/>
        </authorList>
    </citation>
    <scope>NUCLEOTIDE SEQUENCE</scope>
    <source>
        <strain evidence="1">STM</strain>
    </source>
</reference>
<dbReference type="Gene3D" id="3.30.110.170">
    <property type="entry name" value="Protein of unknown function (DUF541), domain 1"/>
    <property type="match status" value="1"/>
</dbReference>
<gene>
    <name evidence="1" type="ORF">EZS27_011657</name>
</gene>
<name>A0A5J4S301_9ZZZZ</name>
<evidence type="ECO:0000313" key="1">
    <source>
        <dbReference type="EMBL" id="KAA6340489.1"/>
    </source>
</evidence>
<comment type="caution">
    <text evidence="1">The sequence shown here is derived from an EMBL/GenBank/DDBJ whole genome shotgun (WGS) entry which is preliminary data.</text>
</comment>
<evidence type="ECO:0008006" key="2">
    <source>
        <dbReference type="Google" id="ProtNLM"/>
    </source>
</evidence>
<organism evidence="1">
    <name type="scientific">termite gut metagenome</name>
    <dbReference type="NCBI Taxonomy" id="433724"/>
    <lineage>
        <taxon>unclassified sequences</taxon>
        <taxon>metagenomes</taxon>
        <taxon>organismal metagenomes</taxon>
    </lineage>
</organism>
<dbReference type="Gene3D" id="3.30.70.2970">
    <property type="entry name" value="Protein of unknown function (DUF541), domain 2"/>
    <property type="match status" value="1"/>
</dbReference>
<dbReference type="EMBL" id="SNRY01000457">
    <property type="protein sequence ID" value="KAA6340489.1"/>
    <property type="molecule type" value="Genomic_DNA"/>
</dbReference>
<protein>
    <recommendedName>
        <fullName evidence="2">SIMPL domain-containing protein</fullName>
    </recommendedName>
</protein>
<dbReference type="PIRSF" id="PIRSF029033">
    <property type="entry name" value="UCP029033"/>
    <property type="match status" value="1"/>
</dbReference>
<dbReference type="GO" id="GO:0006974">
    <property type="term" value="P:DNA damage response"/>
    <property type="evidence" value="ECO:0007669"/>
    <property type="project" value="TreeGrafter"/>
</dbReference>
<proteinExistence type="predicted"/>
<dbReference type="InterPro" id="IPR007497">
    <property type="entry name" value="SIMPL/DUF541"/>
</dbReference>
<dbReference type="Pfam" id="PF04402">
    <property type="entry name" value="SIMPL"/>
    <property type="match status" value="1"/>
</dbReference>
<sequence>MRSWKMEAFLIAVGLIVLGFLIKTGVTNRDKERVISVQGVAETVITAQKVTWPLLYKESGNDLNYLQYTVIAKNKLIIDYLKANGITDDEIYIIPIEMSDTQTDMQLSSRPYQRYIATSVIIVTSEEMEKVHKLISEQNYFWRQNVAVTNGDSGYKVTYDYADFNSIKTKLAEVAIGNARETADKLANSLKCEVKELKKASQGQFIFVDNVNIPYKKTLRGEITADFYLK</sequence>
<dbReference type="PANTHER" id="PTHR34387">
    <property type="entry name" value="SLR1258 PROTEIN"/>
    <property type="match status" value="1"/>
</dbReference>
<dbReference type="PANTHER" id="PTHR34387:SF2">
    <property type="entry name" value="SLR1258 PROTEIN"/>
    <property type="match status" value="1"/>
</dbReference>
<accession>A0A5J4S301</accession>
<dbReference type="AlphaFoldDB" id="A0A5J4S301"/>
<dbReference type="InterPro" id="IPR052022">
    <property type="entry name" value="26kDa_periplasmic_antigen"/>
</dbReference>